<dbReference type="SUPFAM" id="SSF55347">
    <property type="entry name" value="Glyceraldehyde-3-phosphate dehydrogenase-like, C-terminal domain"/>
    <property type="match status" value="1"/>
</dbReference>
<sequence>MKISIIGLGMALAPHMASINDLLGRVTLAHAVARSAERRDAFEAEYRRAASDDLNTAISDPAVDAVILLTPPDSHRELGTRILQGGKHLIIEKPAGLTTDDTRALAALAKDKGLLVAPVLQHRFRPSVRAAAQLVGSGELGMLCGATCLIPWWRSQSYYDEPGRGSFARDGGGVLLTQAIHTLDVLRALSGGMRIKAAQVATTALHRMEGEDVVCALAEFGPGAAPGTIMATTAGYPGFPETMTLIFEHATLRLGEAKMQAFYHDGRVNEVRDAGGGGNADPMAFHHTDHTTLLSAFCDAVEGRAALQVDLTDVVRTRELIDQILAFGNTELQG</sequence>
<keyword evidence="4" id="KW-1185">Reference proteome</keyword>
<dbReference type="Pfam" id="PF01408">
    <property type="entry name" value="GFO_IDH_MocA"/>
    <property type="match status" value="1"/>
</dbReference>
<dbReference type="EMBL" id="JBHUGH010000001">
    <property type="protein sequence ID" value="MFD1910919.1"/>
    <property type="molecule type" value="Genomic_DNA"/>
</dbReference>
<comment type="caution">
    <text evidence="3">The sequence shown here is derived from an EMBL/GenBank/DDBJ whole genome shotgun (WGS) entry which is preliminary data.</text>
</comment>
<gene>
    <name evidence="3" type="ORF">ACFSGJ_01660</name>
</gene>
<dbReference type="RefSeq" id="WP_390258933.1">
    <property type="nucleotide sequence ID" value="NZ_JBHUGH010000001.1"/>
</dbReference>
<dbReference type="InterPro" id="IPR000683">
    <property type="entry name" value="Gfo/Idh/MocA-like_OxRdtase_N"/>
</dbReference>
<evidence type="ECO:0000259" key="2">
    <source>
        <dbReference type="Pfam" id="PF22725"/>
    </source>
</evidence>
<feature type="domain" description="Gfo/Idh/MocA-like oxidoreductase N-terminal" evidence="1">
    <location>
        <begin position="2"/>
        <end position="116"/>
    </location>
</feature>
<dbReference type="Gene3D" id="3.30.360.10">
    <property type="entry name" value="Dihydrodipicolinate Reductase, domain 2"/>
    <property type="match status" value="1"/>
</dbReference>
<dbReference type="PANTHER" id="PTHR43249:SF1">
    <property type="entry name" value="D-GLUCOSIDE 3-DEHYDROGENASE"/>
    <property type="match status" value="1"/>
</dbReference>
<dbReference type="Proteomes" id="UP001597353">
    <property type="component" value="Unassembled WGS sequence"/>
</dbReference>
<name>A0ABW4RZX8_9RHOB</name>
<reference evidence="4" key="1">
    <citation type="journal article" date="2019" name="Int. J. Syst. Evol. Microbiol.">
        <title>The Global Catalogue of Microorganisms (GCM) 10K type strain sequencing project: providing services to taxonomists for standard genome sequencing and annotation.</title>
        <authorList>
            <consortium name="The Broad Institute Genomics Platform"/>
            <consortium name="The Broad Institute Genome Sequencing Center for Infectious Disease"/>
            <person name="Wu L."/>
            <person name="Ma J."/>
        </authorList>
    </citation>
    <scope>NUCLEOTIDE SEQUENCE [LARGE SCALE GENOMIC DNA]</scope>
    <source>
        <strain evidence="4">CGMCC 4.7242</strain>
    </source>
</reference>
<dbReference type="Pfam" id="PF22725">
    <property type="entry name" value="GFO_IDH_MocA_C3"/>
    <property type="match status" value="1"/>
</dbReference>
<evidence type="ECO:0000313" key="4">
    <source>
        <dbReference type="Proteomes" id="UP001597353"/>
    </source>
</evidence>
<organism evidence="3 4">
    <name type="scientific">Halodurantibacterium flavum</name>
    <dbReference type="NCBI Taxonomy" id="1382802"/>
    <lineage>
        <taxon>Bacteria</taxon>
        <taxon>Pseudomonadati</taxon>
        <taxon>Pseudomonadota</taxon>
        <taxon>Alphaproteobacteria</taxon>
        <taxon>Rhodobacterales</taxon>
        <taxon>Paracoccaceae</taxon>
        <taxon>Halodurantibacterium</taxon>
    </lineage>
</organism>
<dbReference type="InterPro" id="IPR036291">
    <property type="entry name" value="NAD(P)-bd_dom_sf"/>
</dbReference>
<accession>A0ABW4RZX8</accession>
<evidence type="ECO:0000259" key="1">
    <source>
        <dbReference type="Pfam" id="PF01408"/>
    </source>
</evidence>
<dbReference type="InterPro" id="IPR055170">
    <property type="entry name" value="GFO_IDH_MocA-like_dom"/>
</dbReference>
<dbReference type="PANTHER" id="PTHR43249">
    <property type="entry name" value="UDP-N-ACETYL-2-AMINO-2-DEOXY-D-GLUCURONATE OXIDASE"/>
    <property type="match status" value="1"/>
</dbReference>
<evidence type="ECO:0000313" key="3">
    <source>
        <dbReference type="EMBL" id="MFD1910919.1"/>
    </source>
</evidence>
<proteinExistence type="predicted"/>
<feature type="domain" description="GFO/IDH/MocA-like oxidoreductase" evidence="2">
    <location>
        <begin position="128"/>
        <end position="252"/>
    </location>
</feature>
<dbReference type="InterPro" id="IPR052515">
    <property type="entry name" value="Gfo/Idh/MocA_Oxidoreductase"/>
</dbReference>
<protein>
    <submittedName>
        <fullName evidence="3">Gfo/Idh/MocA family protein</fullName>
    </submittedName>
</protein>
<dbReference type="Gene3D" id="3.40.50.720">
    <property type="entry name" value="NAD(P)-binding Rossmann-like Domain"/>
    <property type="match status" value="1"/>
</dbReference>
<dbReference type="SUPFAM" id="SSF51735">
    <property type="entry name" value="NAD(P)-binding Rossmann-fold domains"/>
    <property type="match status" value="1"/>
</dbReference>